<keyword evidence="2" id="KW-0012">Acyltransferase</keyword>
<accession>A0A1N7Q7T3</accession>
<dbReference type="AlphaFoldDB" id="A0A1N7Q7T3"/>
<evidence type="ECO:0000313" key="2">
    <source>
        <dbReference type="EMBL" id="SIT18920.1"/>
    </source>
</evidence>
<organism evidence="2 3">
    <name type="scientific">Thalassolituus maritimus</name>
    <dbReference type="NCBI Taxonomy" id="484498"/>
    <lineage>
        <taxon>Bacteria</taxon>
        <taxon>Pseudomonadati</taxon>
        <taxon>Pseudomonadota</taxon>
        <taxon>Gammaproteobacteria</taxon>
        <taxon>Oceanospirillales</taxon>
        <taxon>Oceanospirillaceae</taxon>
        <taxon>Thalassolituus</taxon>
    </lineage>
</organism>
<evidence type="ECO:0000259" key="1">
    <source>
        <dbReference type="SMART" id="SM00563"/>
    </source>
</evidence>
<dbReference type="CDD" id="cd07986">
    <property type="entry name" value="LPLAT_ACT14924-like"/>
    <property type="match status" value="1"/>
</dbReference>
<protein>
    <submittedName>
        <fullName evidence="2">Acyltransferase</fullName>
    </submittedName>
</protein>
<dbReference type="RefSeq" id="WP_076518028.1">
    <property type="nucleotide sequence ID" value="NZ_FTOH01000015.1"/>
</dbReference>
<reference evidence="3" key="1">
    <citation type="submission" date="2017-01" db="EMBL/GenBank/DDBJ databases">
        <authorList>
            <person name="Varghese N."/>
            <person name="Submissions S."/>
        </authorList>
    </citation>
    <scope>NUCLEOTIDE SEQUENCE [LARGE SCALE GENOMIC DNA]</scope>
    <source>
        <strain evidence="3">DSM 24913</strain>
    </source>
</reference>
<name>A0A1N7Q7T3_9GAMM</name>
<feature type="domain" description="Phospholipid/glycerol acyltransferase" evidence="1">
    <location>
        <begin position="76"/>
        <end position="197"/>
    </location>
</feature>
<dbReference type="STRING" id="484498.SAMN05421686_11525"/>
<keyword evidence="3" id="KW-1185">Reference proteome</keyword>
<evidence type="ECO:0000313" key="3">
    <source>
        <dbReference type="Proteomes" id="UP000185639"/>
    </source>
</evidence>
<dbReference type="GO" id="GO:0016746">
    <property type="term" value="F:acyltransferase activity"/>
    <property type="evidence" value="ECO:0007669"/>
    <property type="project" value="UniProtKB-KW"/>
</dbReference>
<keyword evidence="2" id="KW-0808">Transferase</keyword>
<proteinExistence type="predicted"/>
<dbReference type="SMART" id="SM00563">
    <property type="entry name" value="PlsC"/>
    <property type="match status" value="1"/>
</dbReference>
<sequence length="265" mass="29906">MPLIDREGLIKASGLAEWQADIVLRLLKIPQLTKIYDRVDRQHGIDLIEDALKDQNIQLDYDVERLAQVIPKSGPFITVSNHPFGFLDGIILLLIIGRIRPEYRVIANFLLAYFEPFSDLFITVNPFENSGPKAMGGTQKSLDQLSKGLGLGLFPAGEVSTWYKGQSGIKDKSWSLSSMRLIKRADVPVIPIYFDSQNSLSFHLLGKVHPLIRTLRIPAEFLKKQNKTIRMVIGEPITPEQVTQFSDEELADWLKNMTYGLKGLT</sequence>
<dbReference type="OrthoDB" id="1113830at2"/>
<dbReference type="Pfam" id="PF19576">
    <property type="entry name" value="Acyltransf_2"/>
    <property type="match status" value="1"/>
</dbReference>
<dbReference type="SUPFAM" id="SSF69593">
    <property type="entry name" value="Glycerol-3-phosphate (1)-acyltransferase"/>
    <property type="match status" value="1"/>
</dbReference>
<dbReference type="Proteomes" id="UP000185639">
    <property type="component" value="Unassembled WGS sequence"/>
</dbReference>
<dbReference type="InterPro" id="IPR002123">
    <property type="entry name" value="Plipid/glycerol_acylTrfase"/>
</dbReference>
<gene>
    <name evidence="2" type="ORF">SAMN05421686_11525</name>
</gene>
<dbReference type="EMBL" id="FTOH01000015">
    <property type="protein sequence ID" value="SIT18920.1"/>
    <property type="molecule type" value="Genomic_DNA"/>
</dbReference>
<dbReference type="InterPro" id="IPR045746">
    <property type="entry name" value="ACT14924-like_Acyltransf_dom"/>
</dbReference>